<protein>
    <submittedName>
        <fullName evidence="2">Uncharacterized protein</fullName>
    </submittedName>
</protein>
<dbReference type="PANTHER" id="PTHR34213:SF2">
    <property type="entry name" value="NUCLEAR TRANSPORT FACTOR 2 (NTF2) FAMILY PROTEIN"/>
    <property type="match status" value="1"/>
</dbReference>
<dbReference type="PANTHER" id="PTHR34213">
    <property type="entry name" value="NUCLEAR TRANSPORT FACTOR 2 (NTF2) FAMILY PROTEIN"/>
    <property type="match status" value="1"/>
</dbReference>
<reference evidence="2" key="1">
    <citation type="submission" date="2023-06" db="EMBL/GenBank/DDBJ databases">
        <title>Genome-scale phylogeny and comparative genomics of the fungal order Sordariales.</title>
        <authorList>
            <consortium name="Lawrence Berkeley National Laboratory"/>
            <person name="Hensen N."/>
            <person name="Bonometti L."/>
            <person name="Westerberg I."/>
            <person name="Brannstrom I.O."/>
            <person name="Guillou S."/>
            <person name="Cros-Aarteil S."/>
            <person name="Calhoun S."/>
            <person name="Haridas S."/>
            <person name="Kuo A."/>
            <person name="Mondo S."/>
            <person name="Pangilinan J."/>
            <person name="Riley R."/>
            <person name="LaButti K."/>
            <person name="Andreopoulos B."/>
            <person name="Lipzen A."/>
            <person name="Chen C."/>
            <person name="Yanf M."/>
            <person name="Daum C."/>
            <person name="Ng V."/>
            <person name="Clum A."/>
            <person name="Steindorff A."/>
            <person name="Ohm R."/>
            <person name="Martin F."/>
            <person name="Silar P."/>
            <person name="Natvig D."/>
            <person name="Lalanne C."/>
            <person name="Gautier V."/>
            <person name="Ament-velasquez S.L."/>
            <person name="Kruys A."/>
            <person name="Hutchinson M.I."/>
            <person name="Powell A.J."/>
            <person name="Barry K."/>
            <person name="Miller A.N."/>
            <person name="Grigoriev I.V."/>
            <person name="Debuchy R."/>
            <person name="Gladieux P."/>
            <person name="Thoren M.H."/>
            <person name="Johannesson H."/>
        </authorList>
    </citation>
    <scope>NUCLEOTIDE SEQUENCE</scope>
    <source>
        <strain evidence="2">SMH3391-2</strain>
    </source>
</reference>
<gene>
    <name evidence="2" type="ORF">B0T17DRAFT_588495</name>
</gene>
<evidence type="ECO:0000256" key="1">
    <source>
        <dbReference type="SAM" id="MobiDB-lite"/>
    </source>
</evidence>
<proteinExistence type="predicted"/>
<feature type="compositionally biased region" description="Polar residues" evidence="1">
    <location>
        <begin position="1"/>
        <end position="20"/>
    </location>
</feature>
<comment type="caution">
    <text evidence="2">The sequence shown here is derived from an EMBL/GenBank/DDBJ whole genome shotgun (WGS) entry which is preliminary data.</text>
</comment>
<evidence type="ECO:0000313" key="2">
    <source>
        <dbReference type="EMBL" id="KAK0628352.1"/>
    </source>
</evidence>
<accession>A0AA39X6S5</accession>
<dbReference type="SUPFAM" id="SSF54427">
    <property type="entry name" value="NTF2-like"/>
    <property type="match status" value="1"/>
</dbReference>
<dbReference type="Proteomes" id="UP001174934">
    <property type="component" value="Unassembled WGS sequence"/>
</dbReference>
<sequence>MASGTPSATAKAQADSNSKAPSFESIGVKNTQVNQGQGVNLSSHQKLLVGSVLDLFAGRPTLSHLSLWLPTATFADPITSATGYDRFAAQWYGLPAVFDPIQLVSHQVVSAGNPIELDLCNKYTLKGIKKEQEIASRVRIFVDEASGKIEKVEDKWDGKLPDGVFSEAFRKLNAVTVPTMVKVPKTEEEDRKMIAEREGQK</sequence>
<dbReference type="EMBL" id="JAULSR010000002">
    <property type="protein sequence ID" value="KAK0628352.1"/>
    <property type="molecule type" value="Genomic_DNA"/>
</dbReference>
<name>A0AA39X6S5_9PEZI</name>
<feature type="region of interest" description="Disordered" evidence="1">
    <location>
        <begin position="1"/>
        <end position="23"/>
    </location>
</feature>
<organism evidence="2 3">
    <name type="scientific">Bombardia bombarda</name>
    <dbReference type="NCBI Taxonomy" id="252184"/>
    <lineage>
        <taxon>Eukaryota</taxon>
        <taxon>Fungi</taxon>
        <taxon>Dikarya</taxon>
        <taxon>Ascomycota</taxon>
        <taxon>Pezizomycotina</taxon>
        <taxon>Sordariomycetes</taxon>
        <taxon>Sordariomycetidae</taxon>
        <taxon>Sordariales</taxon>
        <taxon>Lasiosphaeriaceae</taxon>
        <taxon>Bombardia</taxon>
    </lineage>
</organism>
<dbReference type="AlphaFoldDB" id="A0AA39X6S5"/>
<dbReference type="InterPro" id="IPR032710">
    <property type="entry name" value="NTF2-like_dom_sf"/>
</dbReference>
<evidence type="ECO:0000313" key="3">
    <source>
        <dbReference type="Proteomes" id="UP001174934"/>
    </source>
</evidence>
<keyword evidence="3" id="KW-1185">Reference proteome</keyword>